<dbReference type="InterPro" id="IPR044898">
    <property type="entry name" value="CDI_dom_sf"/>
</dbReference>
<dbReference type="InterPro" id="IPR044275">
    <property type="entry name" value="KRP"/>
</dbReference>
<evidence type="ECO:0000259" key="6">
    <source>
        <dbReference type="Pfam" id="PF02234"/>
    </source>
</evidence>
<keyword evidence="8" id="KW-1185">Reference proteome</keyword>
<evidence type="ECO:0000256" key="3">
    <source>
        <dbReference type="ARBA" id="ARBA00023013"/>
    </source>
</evidence>
<evidence type="ECO:0000256" key="5">
    <source>
        <dbReference type="SAM" id="MobiDB-lite"/>
    </source>
</evidence>
<feature type="compositionally biased region" description="Basic and acidic residues" evidence="5">
    <location>
        <begin position="110"/>
        <end position="134"/>
    </location>
</feature>
<gene>
    <name evidence="7" type="ORF">RJ641_021593</name>
</gene>
<protein>
    <submittedName>
        <fullName evidence="7">Cyclin-dependent kinase inhibitor domain</fullName>
    </submittedName>
</protein>
<sequence>MGKYIKKSKTTREIAVMEISSQSPLGVRTRAKTLALQQLQKKKSSPPSSPAANSDGYLQLRSRRLEKPPLGSVSEPKKQRRERDKDKDRNGESSQNPKPNQTAKSSKSTNEIKTKLTEEDEKAEKTETIEKNVAEEENVEEEKKDESDDLGVEASFGENVLDSEAKDRGTRESTPCSMIRDPDIISSPGSTTRPATSTDKNRRMRMQWHIPTAREMDEFFAGAEAKQQKQFIDKYNFDPVTETPLPGRFEWEKIDP</sequence>
<dbReference type="GO" id="GO:0051726">
    <property type="term" value="P:regulation of cell cycle"/>
    <property type="evidence" value="ECO:0007669"/>
    <property type="project" value="InterPro"/>
</dbReference>
<dbReference type="GO" id="GO:0005654">
    <property type="term" value="C:nucleoplasm"/>
    <property type="evidence" value="ECO:0007669"/>
    <property type="project" value="UniProtKB-SubCell"/>
</dbReference>
<comment type="similarity">
    <text evidence="2">Belongs to the CDI family. ICK/KRP subfamily.</text>
</comment>
<proteinExistence type="inferred from homology"/>
<feature type="compositionally biased region" description="Polar residues" evidence="5">
    <location>
        <begin position="92"/>
        <end position="109"/>
    </location>
</feature>
<feature type="region of interest" description="Disordered" evidence="5">
    <location>
        <begin position="36"/>
        <end position="203"/>
    </location>
</feature>
<dbReference type="EMBL" id="JBAMMX010000026">
    <property type="protein sequence ID" value="KAK6914272.1"/>
    <property type="molecule type" value="Genomic_DNA"/>
</dbReference>
<organism evidence="7 8">
    <name type="scientific">Dillenia turbinata</name>
    <dbReference type="NCBI Taxonomy" id="194707"/>
    <lineage>
        <taxon>Eukaryota</taxon>
        <taxon>Viridiplantae</taxon>
        <taxon>Streptophyta</taxon>
        <taxon>Embryophyta</taxon>
        <taxon>Tracheophyta</taxon>
        <taxon>Spermatophyta</taxon>
        <taxon>Magnoliopsida</taxon>
        <taxon>eudicotyledons</taxon>
        <taxon>Gunneridae</taxon>
        <taxon>Pentapetalae</taxon>
        <taxon>Dilleniales</taxon>
        <taxon>Dilleniaceae</taxon>
        <taxon>Dillenia</taxon>
    </lineage>
</organism>
<evidence type="ECO:0000256" key="2">
    <source>
        <dbReference type="ARBA" id="ARBA00010274"/>
    </source>
</evidence>
<keyword evidence="3 7" id="KW-0649">Protein kinase inhibitor</keyword>
<evidence type="ECO:0000256" key="1">
    <source>
        <dbReference type="ARBA" id="ARBA00004642"/>
    </source>
</evidence>
<comment type="caution">
    <text evidence="7">The sequence shown here is derived from an EMBL/GenBank/DDBJ whole genome shotgun (WGS) entry which is preliminary data.</text>
</comment>
<dbReference type="InterPro" id="IPR003175">
    <property type="entry name" value="CDI_dom"/>
</dbReference>
<evidence type="ECO:0000313" key="8">
    <source>
        <dbReference type="Proteomes" id="UP001370490"/>
    </source>
</evidence>
<dbReference type="PIRSF" id="PIRSF017811">
    <property type="entry name" value="CDK_inhib_pln"/>
    <property type="match status" value="1"/>
</dbReference>
<evidence type="ECO:0000256" key="4">
    <source>
        <dbReference type="ARBA" id="ARBA00023306"/>
    </source>
</evidence>
<evidence type="ECO:0000313" key="7">
    <source>
        <dbReference type="EMBL" id="KAK6914272.1"/>
    </source>
</evidence>
<dbReference type="Proteomes" id="UP001370490">
    <property type="component" value="Unassembled WGS sequence"/>
</dbReference>
<accession>A0AAN8UPN2</accession>
<dbReference type="Gene3D" id="4.10.365.10">
    <property type="entry name" value="p27"/>
    <property type="match status" value="1"/>
</dbReference>
<feature type="compositionally biased region" description="Polar residues" evidence="5">
    <location>
        <begin position="187"/>
        <end position="198"/>
    </location>
</feature>
<feature type="domain" description="Cyclin-dependent kinase inhibitor" evidence="6">
    <location>
        <begin position="210"/>
        <end position="254"/>
    </location>
</feature>
<reference evidence="7 8" key="1">
    <citation type="submission" date="2023-12" db="EMBL/GenBank/DDBJ databases">
        <title>A high-quality genome assembly for Dillenia turbinata (Dilleniales).</title>
        <authorList>
            <person name="Chanderbali A."/>
        </authorList>
    </citation>
    <scope>NUCLEOTIDE SEQUENCE [LARGE SCALE GENOMIC DNA]</scope>
    <source>
        <strain evidence="7">LSX21</strain>
        <tissue evidence="7">Leaf</tissue>
    </source>
</reference>
<dbReference type="AlphaFoldDB" id="A0AAN8UPN2"/>
<dbReference type="GO" id="GO:0004861">
    <property type="term" value="F:cyclin-dependent protein serine/threonine kinase inhibitor activity"/>
    <property type="evidence" value="ECO:0007669"/>
    <property type="project" value="InterPro"/>
</dbReference>
<dbReference type="Pfam" id="PF02234">
    <property type="entry name" value="CDI"/>
    <property type="match status" value="1"/>
</dbReference>
<dbReference type="PANTHER" id="PTHR46776">
    <property type="entry name" value="CYCLIN-DEPENDENT KINASE INHIBITOR 4-RELATED"/>
    <property type="match status" value="1"/>
</dbReference>
<name>A0AAN8UPN2_9MAGN</name>
<keyword evidence="4" id="KW-0131">Cell cycle</keyword>
<comment type="subcellular location">
    <subcellularLocation>
        <location evidence="1">Nucleus</location>
        <location evidence="1">Nucleoplasm</location>
    </subcellularLocation>
</comment>
<feature type="compositionally biased region" description="Basic and acidic residues" evidence="5">
    <location>
        <begin position="75"/>
        <end position="91"/>
    </location>
</feature>